<evidence type="ECO:0000313" key="3">
    <source>
        <dbReference type="Proteomes" id="UP000838756"/>
    </source>
</evidence>
<proteinExistence type="predicted"/>
<gene>
    <name evidence="2" type="primary">jg21413</name>
    <name evidence="2" type="ORF">PAEG_LOCUS3515</name>
</gene>
<protein>
    <submittedName>
        <fullName evidence="2">Jg21413 protein</fullName>
    </submittedName>
</protein>
<dbReference type="Proteomes" id="UP000838756">
    <property type="component" value="Unassembled WGS sequence"/>
</dbReference>
<feature type="compositionally biased region" description="Polar residues" evidence="1">
    <location>
        <begin position="120"/>
        <end position="135"/>
    </location>
</feature>
<evidence type="ECO:0000256" key="1">
    <source>
        <dbReference type="SAM" id="MobiDB-lite"/>
    </source>
</evidence>
<dbReference type="EMBL" id="CAKXAJ010011301">
    <property type="protein sequence ID" value="CAH2212817.1"/>
    <property type="molecule type" value="Genomic_DNA"/>
</dbReference>
<dbReference type="AlphaFoldDB" id="A0A8S4QNK1"/>
<sequence>MALADTNLNLEAFLNDLQKNNAGYLNRFRTARPSRVFTDSQQSKAPAEPITIDEDPVAIPQIVIESSTSPASSEADDGFTVVVRFSAPLPRSAPVARQPKASKSKANPPKKVVIDRPARTKSQAPRTASQASLANVSEPEDSPMEEQLQPRDRIPPLFIRDKLAWMKIIPLLEANGIGFTGARSTAIGIRVQCLSSDDHRRLTDYTQRAQHRCVKCLGDHGTADCSRRDPTVHEPQSCVLCYTQEHPANYPSSGVHRGYARMQTVQNEENHQGKLHNADVLGQMNLCALDWFVWRRRTKLLNKAPLTRAIRTLNDIAERTDLICCTLIELTKVALCIAKPQMRGLLLPVEEFCPLSPTTFRSTQNLGRIIT</sequence>
<organism evidence="2 3">
    <name type="scientific">Pararge aegeria aegeria</name>
    <dbReference type="NCBI Taxonomy" id="348720"/>
    <lineage>
        <taxon>Eukaryota</taxon>
        <taxon>Metazoa</taxon>
        <taxon>Ecdysozoa</taxon>
        <taxon>Arthropoda</taxon>
        <taxon>Hexapoda</taxon>
        <taxon>Insecta</taxon>
        <taxon>Pterygota</taxon>
        <taxon>Neoptera</taxon>
        <taxon>Endopterygota</taxon>
        <taxon>Lepidoptera</taxon>
        <taxon>Glossata</taxon>
        <taxon>Ditrysia</taxon>
        <taxon>Papilionoidea</taxon>
        <taxon>Nymphalidae</taxon>
        <taxon>Satyrinae</taxon>
        <taxon>Satyrini</taxon>
        <taxon>Parargina</taxon>
        <taxon>Pararge</taxon>
    </lineage>
</organism>
<name>A0A8S4QNK1_9NEOP</name>
<feature type="region of interest" description="Disordered" evidence="1">
    <location>
        <begin position="92"/>
        <end position="153"/>
    </location>
</feature>
<accession>A0A8S4QNK1</accession>
<keyword evidence="3" id="KW-1185">Reference proteome</keyword>
<reference evidence="2" key="1">
    <citation type="submission" date="2022-03" db="EMBL/GenBank/DDBJ databases">
        <authorList>
            <person name="Lindestad O."/>
        </authorList>
    </citation>
    <scope>NUCLEOTIDE SEQUENCE</scope>
</reference>
<feature type="compositionally biased region" description="Low complexity" evidence="1">
    <location>
        <begin position="99"/>
        <end position="111"/>
    </location>
</feature>
<comment type="caution">
    <text evidence="2">The sequence shown here is derived from an EMBL/GenBank/DDBJ whole genome shotgun (WGS) entry which is preliminary data.</text>
</comment>
<evidence type="ECO:0000313" key="2">
    <source>
        <dbReference type="EMBL" id="CAH2212817.1"/>
    </source>
</evidence>
<dbReference type="OrthoDB" id="8123886at2759"/>